<protein>
    <submittedName>
        <fullName evidence="2">Excinuclease ABC subunit A</fullName>
    </submittedName>
</protein>
<feature type="compositionally biased region" description="Basic residues" evidence="1">
    <location>
        <begin position="92"/>
        <end position="101"/>
    </location>
</feature>
<feature type="non-terminal residue" evidence="2">
    <location>
        <position position="1"/>
    </location>
</feature>
<evidence type="ECO:0000313" key="2">
    <source>
        <dbReference type="EMBL" id="CAA9245962.1"/>
    </source>
</evidence>
<dbReference type="AlphaFoldDB" id="A0A6J4IBJ0"/>
<evidence type="ECO:0000256" key="1">
    <source>
        <dbReference type="SAM" id="MobiDB-lite"/>
    </source>
</evidence>
<organism evidence="2">
    <name type="scientific">uncultured Acidimicrobiales bacterium</name>
    <dbReference type="NCBI Taxonomy" id="310071"/>
    <lineage>
        <taxon>Bacteria</taxon>
        <taxon>Bacillati</taxon>
        <taxon>Actinomycetota</taxon>
        <taxon>Acidimicrobiia</taxon>
        <taxon>Acidimicrobiales</taxon>
        <taxon>environmental samples</taxon>
    </lineage>
</organism>
<reference evidence="2" key="1">
    <citation type="submission" date="2020-02" db="EMBL/GenBank/DDBJ databases">
        <authorList>
            <person name="Meier V. D."/>
        </authorList>
    </citation>
    <scope>NUCLEOTIDE SEQUENCE</scope>
    <source>
        <strain evidence="2">AVDCRST_MAG50</strain>
    </source>
</reference>
<name>A0A6J4IBJ0_9ACTN</name>
<gene>
    <name evidence="2" type="ORF">AVDCRST_MAG50-1976</name>
</gene>
<accession>A0A6J4IBJ0</accession>
<sequence length="139" mass="15364">DHPRCPRAQPQERLARSPARQAHRVHRALRVRQVVARLRHHLRRGPAAIRGIALGLRPPVPGPDGQARRRLHRGPVTGHLDRPEVSVPQPPLHRRHDHRGVRLPPAAVGPHRGSALPDLRPGGGPPDPSADRRPHPRAA</sequence>
<feature type="region of interest" description="Disordered" evidence="1">
    <location>
        <begin position="1"/>
        <end position="24"/>
    </location>
</feature>
<feature type="non-terminal residue" evidence="2">
    <location>
        <position position="139"/>
    </location>
</feature>
<proteinExistence type="predicted"/>
<feature type="region of interest" description="Disordered" evidence="1">
    <location>
        <begin position="43"/>
        <end position="139"/>
    </location>
</feature>
<dbReference type="EMBL" id="CADCTF010000101">
    <property type="protein sequence ID" value="CAA9245962.1"/>
    <property type="molecule type" value="Genomic_DNA"/>
</dbReference>